<dbReference type="Gene3D" id="1.50.10.10">
    <property type="match status" value="1"/>
</dbReference>
<dbReference type="Pfam" id="PF19292">
    <property type="entry name" value="KPBB_C"/>
    <property type="match status" value="1"/>
</dbReference>
<dbReference type="InterPro" id="IPR011613">
    <property type="entry name" value="GH15-like"/>
</dbReference>
<evidence type="ECO:0000256" key="1">
    <source>
        <dbReference type="ARBA" id="ARBA00002837"/>
    </source>
</evidence>
<dbReference type="UniPathway" id="UPA00163"/>
<reference evidence="16" key="2">
    <citation type="submission" date="2025-08" db="UniProtKB">
        <authorList>
            <consortium name="Ensembl"/>
        </authorList>
    </citation>
    <scope>IDENTIFICATION</scope>
</reference>
<dbReference type="SUPFAM" id="SSF48208">
    <property type="entry name" value="Six-hairpin glycosidases"/>
    <property type="match status" value="1"/>
</dbReference>
<accession>H2YMY6</accession>
<evidence type="ECO:0000256" key="12">
    <source>
        <dbReference type="ARBA" id="ARBA00023289"/>
    </source>
</evidence>
<evidence type="ECO:0000313" key="17">
    <source>
        <dbReference type="Proteomes" id="UP000007875"/>
    </source>
</evidence>
<dbReference type="GeneTree" id="ENSGT00950000183118"/>
<evidence type="ECO:0000259" key="14">
    <source>
        <dbReference type="Pfam" id="PF00723"/>
    </source>
</evidence>
<dbReference type="PANTHER" id="PTHR10749:SF7">
    <property type="entry name" value="PHOSPHORYLASE B KINASE REGULATORY SUBUNIT ALPHA-RELATED"/>
    <property type="match status" value="1"/>
</dbReference>
<reference evidence="16" key="3">
    <citation type="submission" date="2025-09" db="UniProtKB">
        <authorList>
            <consortium name="Ensembl"/>
        </authorList>
    </citation>
    <scope>IDENTIFICATION</scope>
</reference>
<dbReference type="FunFam" id="1.50.10.10:FF:000004">
    <property type="entry name" value="Phosphorylase b kinase regulatory subunit"/>
    <property type="match status" value="1"/>
</dbReference>
<evidence type="ECO:0000256" key="13">
    <source>
        <dbReference type="RuleBase" id="RU364123"/>
    </source>
</evidence>
<dbReference type="STRING" id="51511.ENSCSAVP00000006688"/>
<evidence type="ECO:0000256" key="2">
    <source>
        <dbReference type="ARBA" id="ARBA00004342"/>
    </source>
</evidence>
<comment type="similarity">
    <text evidence="4 13">Belongs to the phosphorylase b kinase regulatory chain family.</text>
</comment>
<evidence type="ECO:0000259" key="15">
    <source>
        <dbReference type="Pfam" id="PF19292"/>
    </source>
</evidence>
<dbReference type="GO" id="GO:0005516">
    <property type="term" value="F:calmodulin binding"/>
    <property type="evidence" value="ECO:0007669"/>
    <property type="project" value="UniProtKB-KW"/>
</dbReference>
<dbReference type="GO" id="GO:0005886">
    <property type="term" value="C:plasma membrane"/>
    <property type="evidence" value="ECO:0007669"/>
    <property type="project" value="UniProtKB-SubCell"/>
</dbReference>
<dbReference type="InParanoid" id="H2YMY6"/>
<comment type="function">
    <text evidence="1">Phosphorylase b kinase catalyzes the phosphorylation of serine in certain substrates, including troponin I. The alpha chain may bind calmodulin.</text>
</comment>
<dbReference type="AlphaFoldDB" id="H2YMY6"/>
<dbReference type="Pfam" id="PF00723">
    <property type="entry name" value="Glyco_hydro_15"/>
    <property type="match status" value="1"/>
</dbReference>
<proteinExistence type="inferred from homology"/>
<keyword evidence="12 13" id="KW-0636">Prenylation</keyword>
<evidence type="ECO:0000256" key="6">
    <source>
        <dbReference type="ARBA" id="ARBA00022553"/>
    </source>
</evidence>
<comment type="subcellular location">
    <subcellularLocation>
        <location evidence="2 13">Cell membrane</location>
        <topology evidence="2 13">Lipid-anchor</topology>
        <orientation evidence="2 13">Cytoplasmic side</orientation>
    </subcellularLocation>
</comment>
<name>H2YMY6_CIOSA</name>
<keyword evidence="8 13" id="KW-0112">Calmodulin-binding</keyword>
<evidence type="ECO:0000256" key="9">
    <source>
        <dbReference type="ARBA" id="ARBA00023136"/>
    </source>
</evidence>
<organism evidence="16 17">
    <name type="scientific">Ciona savignyi</name>
    <name type="common">Pacific transparent sea squirt</name>
    <dbReference type="NCBI Taxonomy" id="51511"/>
    <lineage>
        <taxon>Eukaryota</taxon>
        <taxon>Metazoa</taxon>
        <taxon>Chordata</taxon>
        <taxon>Tunicata</taxon>
        <taxon>Ascidiacea</taxon>
        <taxon>Phlebobranchia</taxon>
        <taxon>Cionidae</taxon>
        <taxon>Ciona</taxon>
    </lineage>
</organism>
<protein>
    <recommendedName>
        <fullName evidence="13">Phosphorylase b kinase regulatory subunit</fullName>
    </recommendedName>
</protein>
<evidence type="ECO:0000256" key="5">
    <source>
        <dbReference type="ARBA" id="ARBA00022475"/>
    </source>
</evidence>
<reference evidence="17" key="1">
    <citation type="submission" date="2003-08" db="EMBL/GenBank/DDBJ databases">
        <authorList>
            <person name="Birren B."/>
            <person name="Nusbaum C."/>
            <person name="Abebe A."/>
            <person name="Abouelleil A."/>
            <person name="Adekoya E."/>
            <person name="Ait-zahra M."/>
            <person name="Allen N."/>
            <person name="Allen T."/>
            <person name="An P."/>
            <person name="Anderson M."/>
            <person name="Anderson S."/>
            <person name="Arachchi H."/>
            <person name="Armbruster J."/>
            <person name="Bachantsang P."/>
            <person name="Baldwin J."/>
            <person name="Barry A."/>
            <person name="Bayul T."/>
            <person name="Blitshsteyn B."/>
            <person name="Bloom T."/>
            <person name="Blye J."/>
            <person name="Boguslavskiy L."/>
            <person name="Borowsky M."/>
            <person name="Boukhgalter B."/>
            <person name="Brunache A."/>
            <person name="Butler J."/>
            <person name="Calixte N."/>
            <person name="Calvo S."/>
            <person name="Camarata J."/>
            <person name="Campo K."/>
            <person name="Chang J."/>
            <person name="Cheshatsang Y."/>
            <person name="Citroen M."/>
            <person name="Collymore A."/>
            <person name="Considine T."/>
            <person name="Cook A."/>
            <person name="Cooke P."/>
            <person name="Corum B."/>
            <person name="Cuomo C."/>
            <person name="David R."/>
            <person name="Dawoe T."/>
            <person name="Degray S."/>
            <person name="Dodge S."/>
            <person name="Dooley K."/>
            <person name="Dorje P."/>
            <person name="Dorjee K."/>
            <person name="Dorris L."/>
            <person name="Duffey N."/>
            <person name="Dupes A."/>
            <person name="Elkins T."/>
            <person name="Engels R."/>
            <person name="Erickson J."/>
            <person name="Farina A."/>
            <person name="Faro S."/>
            <person name="Ferreira P."/>
            <person name="Fischer H."/>
            <person name="Fitzgerald M."/>
            <person name="Foley K."/>
            <person name="Gage D."/>
            <person name="Galagan J."/>
            <person name="Gearin G."/>
            <person name="Gnerre S."/>
            <person name="Gnirke A."/>
            <person name="Goyette A."/>
            <person name="Graham J."/>
            <person name="Grandbois E."/>
            <person name="Gyaltsen K."/>
            <person name="Hafez N."/>
            <person name="Hagopian D."/>
            <person name="Hagos B."/>
            <person name="Hall J."/>
            <person name="Hatcher B."/>
            <person name="Heller A."/>
            <person name="Higgins H."/>
            <person name="Honan T."/>
            <person name="Horn A."/>
            <person name="Houde N."/>
            <person name="Hughes L."/>
            <person name="Hulme W."/>
            <person name="Husby E."/>
            <person name="Iliev I."/>
            <person name="Jaffe D."/>
            <person name="Jones C."/>
            <person name="Kamal M."/>
            <person name="Kamat A."/>
            <person name="Kamvysselis M."/>
            <person name="Karlsson E."/>
            <person name="Kells C."/>
            <person name="Kieu A."/>
            <person name="Kisner P."/>
            <person name="Kodira C."/>
            <person name="Kulbokas E."/>
            <person name="Labutti K."/>
            <person name="Lama D."/>
            <person name="Landers T."/>
            <person name="Leger J."/>
            <person name="Levine S."/>
            <person name="Lewis D."/>
            <person name="Lewis T."/>
            <person name="Lindblad-toh K."/>
            <person name="Liu X."/>
            <person name="Lokyitsang T."/>
            <person name="Lokyitsang Y."/>
            <person name="Lucien O."/>
            <person name="Lui A."/>
            <person name="Ma L.J."/>
            <person name="Mabbitt R."/>
            <person name="Macdonald J."/>
            <person name="Maclean C."/>
            <person name="Major J."/>
            <person name="Manning J."/>
            <person name="Marabella R."/>
            <person name="Maru K."/>
            <person name="Matthews C."/>
            <person name="Mauceli E."/>
            <person name="Mccarthy M."/>
            <person name="Mcdonough S."/>
            <person name="Mcghee T."/>
            <person name="Meldrim J."/>
            <person name="Meneus L."/>
            <person name="Mesirov J."/>
            <person name="Mihalev A."/>
            <person name="Mihova T."/>
            <person name="Mikkelsen T."/>
            <person name="Mlenga V."/>
            <person name="Moru K."/>
            <person name="Mozes J."/>
            <person name="Mulrain L."/>
            <person name="Munson G."/>
            <person name="Naylor J."/>
            <person name="Newes C."/>
            <person name="Nguyen C."/>
            <person name="Nguyen N."/>
            <person name="Nguyen T."/>
            <person name="Nicol R."/>
            <person name="Nielsen C."/>
            <person name="Nizzari M."/>
            <person name="Norbu C."/>
            <person name="Norbu N."/>
            <person name="O'donnell P."/>
            <person name="Okoawo O."/>
            <person name="O'leary S."/>
            <person name="Omotosho B."/>
            <person name="O'neill K."/>
            <person name="Osman S."/>
            <person name="Parker S."/>
            <person name="Perrin D."/>
            <person name="Phunkhang P."/>
            <person name="Piqani B."/>
            <person name="Purcell S."/>
            <person name="Rachupka T."/>
            <person name="Ramasamy U."/>
            <person name="Rameau R."/>
            <person name="Ray V."/>
            <person name="Raymond C."/>
            <person name="Retta R."/>
            <person name="Richardson S."/>
            <person name="Rise C."/>
            <person name="Rodriguez J."/>
            <person name="Rogers J."/>
            <person name="Rogov P."/>
            <person name="Rutman M."/>
            <person name="Schupbach R."/>
            <person name="Seaman C."/>
            <person name="Settipalli S."/>
            <person name="Sharpe T."/>
            <person name="Sheridan J."/>
            <person name="Sherpa N."/>
            <person name="Shi J."/>
            <person name="Smirnov S."/>
            <person name="Smith C."/>
            <person name="Sougnez C."/>
            <person name="Spencer B."/>
            <person name="Stalker J."/>
            <person name="Stange-thomann N."/>
            <person name="Stavropoulos S."/>
            <person name="Stetson K."/>
            <person name="Stone C."/>
            <person name="Stone S."/>
            <person name="Stubbs M."/>
            <person name="Talamas J."/>
            <person name="Tchuinga P."/>
            <person name="Tenzing P."/>
            <person name="Tesfaye S."/>
            <person name="Theodore J."/>
            <person name="Thoulutsang Y."/>
            <person name="Topham K."/>
            <person name="Towey S."/>
            <person name="Tsamla T."/>
            <person name="Tsomo N."/>
            <person name="Vallee D."/>
            <person name="Vassiliev H."/>
            <person name="Venkataraman V."/>
            <person name="Vinson J."/>
            <person name="Vo A."/>
            <person name="Wade C."/>
            <person name="Wang S."/>
            <person name="Wangchuk T."/>
            <person name="Wangdi T."/>
            <person name="Whittaker C."/>
            <person name="Wilkinson J."/>
            <person name="Wu Y."/>
            <person name="Wyman D."/>
            <person name="Yadav S."/>
            <person name="Yang S."/>
            <person name="Yang X."/>
            <person name="Yeager S."/>
            <person name="Yee E."/>
            <person name="Young G."/>
            <person name="Zainoun J."/>
            <person name="Zembeck L."/>
            <person name="Zimmer A."/>
            <person name="Zody M."/>
            <person name="Lander E."/>
        </authorList>
    </citation>
    <scope>NUCLEOTIDE SEQUENCE [LARGE SCALE GENOMIC DNA]</scope>
</reference>
<dbReference type="PANTHER" id="PTHR10749">
    <property type="entry name" value="PHOSPHORYLASE B KINASE REGULATORY SUBUNIT"/>
    <property type="match status" value="1"/>
</dbReference>
<keyword evidence="6" id="KW-0597">Phosphoprotein</keyword>
<feature type="domain" description="GH15-like" evidence="14">
    <location>
        <begin position="8"/>
        <end position="989"/>
    </location>
</feature>
<keyword evidence="11 13" id="KW-0449">Lipoprotein</keyword>
<dbReference type="GO" id="GO:0005964">
    <property type="term" value="C:phosphorylase kinase complex"/>
    <property type="evidence" value="ECO:0007669"/>
    <property type="project" value="TreeGrafter"/>
</dbReference>
<evidence type="ECO:0000256" key="4">
    <source>
        <dbReference type="ARBA" id="ARBA00007128"/>
    </source>
</evidence>
<evidence type="ECO:0000256" key="10">
    <source>
        <dbReference type="ARBA" id="ARBA00023277"/>
    </source>
</evidence>
<dbReference type="eggNOG" id="KOG3635">
    <property type="taxonomic scope" value="Eukaryota"/>
</dbReference>
<dbReference type="FunCoup" id="H2YMY6">
    <property type="interactions" value="75"/>
</dbReference>
<keyword evidence="17" id="KW-1185">Reference proteome</keyword>
<dbReference type="Ensembl" id="ENSCSAVT00000006774.1">
    <property type="protein sequence ID" value="ENSCSAVP00000006688.1"/>
    <property type="gene ID" value="ENSCSAVG00000004007.1"/>
</dbReference>
<feature type="domain" description="Phosphorylase b kinase regulatory subunit alpha/beta C-terminal" evidence="15">
    <location>
        <begin position="1004"/>
        <end position="1199"/>
    </location>
</feature>
<dbReference type="GO" id="GO:0005977">
    <property type="term" value="P:glycogen metabolic process"/>
    <property type="evidence" value="ECO:0007669"/>
    <property type="project" value="UniProtKB-UniPathway"/>
</dbReference>
<dbReference type="Proteomes" id="UP000007875">
    <property type="component" value="Unassembled WGS sequence"/>
</dbReference>
<evidence type="ECO:0000313" key="16">
    <source>
        <dbReference type="Ensembl" id="ENSCSAVP00000006688.1"/>
    </source>
</evidence>
<keyword evidence="9 13" id="KW-0472">Membrane</keyword>
<evidence type="ECO:0000256" key="3">
    <source>
        <dbReference type="ARBA" id="ARBA00005131"/>
    </source>
</evidence>
<dbReference type="InterPro" id="IPR008928">
    <property type="entry name" value="6-hairpin_glycosidase_sf"/>
</dbReference>
<dbReference type="InterPro" id="IPR045583">
    <property type="entry name" value="KPBA/B_C"/>
</dbReference>
<dbReference type="InterPro" id="IPR012341">
    <property type="entry name" value="6hp_glycosidase-like_sf"/>
</dbReference>
<keyword evidence="10 13" id="KW-0119">Carbohydrate metabolism</keyword>
<sequence length="1273" mass="143018">MRSRSNSGVKLDNYARIIQKSILKFQDPVTGLFSASKHAPHAWVRDNLYSLQAVWGLALAYRKHADLDEDKSKSYELEQSVVKCMRSLLQCMMRQVEKLELFKTSLSPNDCLHAKYNRKTCGTVVGDQEWGHLQLDATGLYVLMLAQMTASGFEIIYTLDEVDFVQNLVFYISCAFRTPDYGIWERGDKTNHGVPELNASSVGMCKAALEAIDEINLFGAGGGPQSVIHVTPDEKALCQAILQSLLPRESNSKEVDAGLLSVIGYPAFAVNDDQMVKLTREEIVDKLQGRYGCARFLRDGYKTALEDSSRLHYELAELKVFENIECEWPLFWSYLFLDGIFNNNKQQVIEYREAMGELLVLVDGVRCVPELYAVPADKVELEKATPKSQDRVPLGKLPHLWGHSLYLLGQLLWDGFLAPGEIDPLNRRFATAPKPDVVVQVAIVAEEKSFQGMLKEKLGIHVETMDEADPIMVQPARVLTTVYSMLGKNKKLKLTGRPKNQIGVLGTSKLYIINGKTFAFTPNFLDQRDFYMSLDTDMLIDTMLTELQYLSTYWNMPGRPIITVPIHSGMLAENGENFKPNLIATLRKVQTGYLYGVRVHLGSLKSFLSTSCKTRLTFLETEAPRRFYRLGSQTDVKSSLRSSDRSQSLYLSPEEHQRHIWEAKLIGKQRQRRISTDLTSALLSCALKVFKVWIQVYRNLHLKALQGGTASDVIGCHFQVSTNCFKCFKAVSPKPANNAFVKIYKENSLKMICVNLADDEGKVSYLAKTAFEFKAFHFLVFPGSFVGSFVGLGKCGFQQELRETNKNIALSVLVNIVLHPAKCPAIHFKCQCSGSSIARKHVSMGTGGHLELPVYAQVRPDWDTEIDGEPGVTVVDLIEELYDKAGQQGNWMVVRQMTGLLQKRVSGLSQSITDLLIRQKQVTVGLPQEPKEFTITRPMPADELHNVIAESFGDDTDMAVLTQEIIMYLAMFIRASPALFTDLLRLRVGLIIQVMASELARHLACSGEEASTHLMNLSPFEMKQLILNVLSGKEFGVIKSGEMYFANPNVTSTPTSVRSVPGLSSPSTYMQVFQIFTGHKRGQWTRRRRIDGALNRVPHNFYTKIWRLLEKCYGLVIGEHHIPGYVTKEMTPGEIKFALLVENVLNHIPQPEYRQLVVEVLVVLALLAETPRVRFLSDNINVDRVLVKASDMFYQDEQEASVLSRNILCVEQLMMSDGAPDDILQKDPNTLVCNEFYDCAPSGPHGTMTYMSKAVATSFSEYFPEYVGDCSIS</sequence>
<comment type="pathway">
    <text evidence="3 13">Glycan biosynthesis; glycogen metabolism.</text>
</comment>
<keyword evidence="7 13" id="KW-0321">Glycogen metabolism</keyword>
<keyword evidence="5 13" id="KW-1003">Cell membrane</keyword>
<evidence type="ECO:0000256" key="8">
    <source>
        <dbReference type="ARBA" id="ARBA00022860"/>
    </source>
</evidence>
<evidence type="ECO:0000256" key="7">
    <source>
        <dbReference type="ARBA" id="ARBA00022600"/>
    </source>
</evidence>
<dbReference type="InterPro" id="IPR008734">
    <property type="entry name" value="PHK_A/B_su"/>
</dbReference>
<evidence type="ECO:0000256" key="11">
    <source>
        <dbReference type="ARBA" id="ARBA00023288"/>
    </source>
</evidence>